<feature type="compositionally biased region" description="Polar residues" evidence="1">
    <location>
        <begin position="134"/>
        <end position="143"/>
    </location>
</feature>
<sequence>MNAGAVASPSSSSPEKRKSSHGKSNTGVPKAIDVYRNLRVVELDSVTDAALAPGNCEQDLEIQALVEQMVLAVANAAELGQAKKTKGPRNPRTTSGDMAAAPKKKEDKSPTPNNVDNMAASKRKRGRPKKIQRAITTSDSVNGSEAPRKRGRPRKSPVMNKDAGQGAEQDTGGTFKHPPLDGEETTLEGMQK</sequence>
<dbReference type="EMBL" id="JALLAZ020001831">
    <property type="protein sequence ID" value="KAL3762326.1"/>
    <property type="molecule type" value="Genomic_DNA"/>
</dbReference>
<dbReference type="AlphaFoldDB" id="A0ABD3MHP3"/>
<reference evidence="2 3" key="1">
    <citation type="submission" date="2024-10" db="EMBL/GenBank/DDBJ databases">
        <title>Updated reference genomes for cyclostephanoid diatoms.</title>
        <authorList>
            <person name="Roberts W.R."/>
            <person name="Alverson A.J."/>
        </authorList>
    </citation>
    <scope>NUCLEOTIDE SEQUENCE [LARGE SCALE GENOMIC DNA]</scope>
    <source>
        <strain evidence="2 3">AJA276-08</strain>
    </source>
</reference>
<protein>
    <submittedName>
        <fullName evidence="2">Uncharacterized protein</fullName>
    </submittedName>
</protein>
<evidence type="ECO:0000313" key="2">
    <source>
        <dbReference type="EMBL" id="KAL3762326.1"/>
    </source>
</evidence>
<proteinExistence type="predicted"/>
<name>A0ABD3MHP3_9STRA</name>
<comment type="caution">
    <text evidence="2">The sequence shown here is derived from an EMBL/GenBank/DDBJ whole genome shotgun (WGS) entry which is preliminary data.</text>
</comment>
<organism evidence="2 3">
    <name type="scientific">Stephanodiscus triporus</name>
    <dbReference type="NCBI Taxonomy" id="2934178"/>
    <lineage>
        <taxon>Eukaryota</taxon>
        <taxon>Sar</taxon>
        <taxon>Stramenopiles</taxon>
        <taxon>Ochrophyta</taxon>
        <taxon>Bacillariophyta</taxon>
        <taxon>Coscinodiscophyceae</taxon>
        <taxon>Thalassiosirophycidae</taxon>
        <taxon>Stephanodiscales</taxon>
        <taxon>Stephanodiscaceae</taxon>
        <taxon>Stephanodiscus</taxon>
    </lineage>
</organism>
<evidence type="ECO:0000313" key="3">
    <source>
        <dbReference type="Proteomes" id="UP001530315"/>
    </source>
</evidence>
<dbReference type="Proteomes" id="UP001530315">
    <property type="component" value="Unassembled WGS sequence"/>
</dbReference>
<dbReference type="SMART" id="SM00384">
    <property type="entry name" value="AT_hook"/>
    <property type="match status" value="2"/>
</dbReference>
<accession>A0ABD3MHP3</accession>
<gene>
    <name evidence="2" type="ORF">ACHAW5_006326</name>
</gene>
<feature type="region of interest" description="Disordered" evidence="1">
    <location>
        <begin position="1"/>
        <end position="30"/>
    </location>
</feature>
<feature type="compositionally biased region" description="Basic residues" evidence="1">
    <location>
        <begin position="121"/>
        <end position="132"/>
    </location>
</feature>
<evidence type="ECO:0000256" key="1">
    <source>
        <dbReference type="SAM" id="MobiDB-lite"/>
    </source>
</evidence>
<keyword evidence="3" id="KW-1185">Reference proteome</keyword>
<feature type="region of interest" description="Disordered" evidence="1">
    <location>
        <begin position="78"/>
        <end position="192"/>
    </location>
</feature>
<dbReference type="InterPro" id="IPR017956">
    <property type="entry name" value="AT_hook_DNA-bd_motif"/>
</dbReference>